<evidence type="ECO:0000313" key="5">
    <source>
        <dbReference type="EMBL" id="KAB1154009.1"/>
    </source>
</evidence>
<dbReference type="Proteomes" id="UP000467305">
    <property type="component" value="Unassembled WGS sequence"/>
</dbReference>
<organism evidence="5 6">
    <name type="scientific">Tenacibaculum aiptasiae</name>
    <dbReference type="NCBI Taxonomy" id="426481"/>
    <lineage>
        <taxon>Bacteria</taxon>
        <taxon>Pseudomonadati</taxon>
        <taxon>Bacteroidota</taxon>
        <taxon>Flavobacteriia</taxon>
        <taxon>Flavobacteriales</taxon>
        <taxon>Flavobacteriaceae</taxon>
        <taxon>Tenacibaculum</taxon>
    </lineage>
</organism>
<dbReference type="RefSeq" id="WP_150901128.1">
    <property type="nucleotide sequence ID" value="NZ_CBDCSN010000002.1"/>
</dbReference>
<dbReference type="PRINTS" id="PR00033">
    <property type="entry name" value="HTHASNC"/>
</dbReference>
<dbReference type="SMART" id="SM00344">
    <property type="entry name" value="HTH_ASNC"/>
    <property type="match status" value="1"/>
</dbReference>
<keyword evidence="1" id="KW-0805">Transcription regulation</keyword>
<reference evidence="5 6" key="1">
    <citation type="submission" date="2019-09" db="EMBL/GenBank/DDBJ databases">
        <authorList>
            <person name="Cao W.R."/>
        </authorList>
    </citation>
    <scope>NUCLEOTIDE SEQUENCE [LARGE SCALE GENOMIC DNA]</scope>
    <source>
        <strain evidence="6">a4</strain>
    </source>
</reference>
<proteinExistence type="predicted"/>
<evidence type="ECO:0000256" key="2">
    <source>
        <dbReference type="ARBA" id="ARBA00023125"/>
    </source>
</evidence>
<evidence type="ECO:0000256" key="3">
    <source>
        <dbReference type="ARBA" id="ARBA00023163"/>
    </source>
</evidence>
<dbReference type="PROSITE" id="PS50956">
    <property type="entry name" value="HTH_ASNC_2"/>
    <property type="match status" value="1"/>
</dbReference>
<sequence>MHTLDHIDLKLINELQTDSKQSIKQLAAKVNLSITPTHERIKRMESNKVIDKYVAIVKPETLGKSLIVYCQVTLVKHQEVFFKEFENYVADIDEIVEVSYIAGAYDFLLKIILNDMSHYQDFVMKKISQLEIISNIQSSFIIKQTKNTTKISVHP</sequence>
<accession>A0A7J5AA14</accession>
<dbReference type="InterPro" id="IPR036390">
    <property type="entry name" value="WH_DNA-bd_sf"/>
</dbReference>
<dbReference type="InterPro" id="IPR011008">
    <property type="entry name" value="Dimeric_a/b-barrel"/>
</dbReference>
<dbReference type="InterPro" id="IPR036388">
    <property type="entry name" value="WH-like_DNA-bd_sf"/>
</dbReference>
<dbReference type="InterPro" id="IPR019887">
    <property type="entry name" value="Tscrpt_reg_AsnC/Lrp_C"/>
</dbReference>
<dbReference type="AlphaFoldDB" id="A0A7J5AA14"/>
<keyword evidence="2" id="KW-0238">DNA-binding</keyword>
<dbReference type="OrthoDB" id="9800326at2"/>
<dbReference type="Gene3D" id="3.30.70.920">
    <property type="match status" value="1"/>
</dbReference>
<dbReference type="PANTHER" id="PTHR30154">
    <property type="entry name" value="LEUCINE-RESPONSIVE REGULATORY PROTEIN"/>
    <property type="match status" value="1"/>
</dbReference>
<name>A0A7J5AA14_9FLAO</name>
<dbReference type="InterPro" id="IPR019888">
    <property type="entry name" value="Tscrpt_reg_AsnC-like"/>
</dbReference>
<dbReference type="GO" id="GO:0043565">
    <property type="term" value="F:sequence-specific DNA binding"/>
    <property type="evidence" value="ECO:0007669"/>
    <property type="project" value="InterPro"/>
</dbReference>
<dbReference type="SUPFAM" id="SSF54909">
    <property type="entry name" value="Dimeric alpha+beta barrel"/>
    <property type="match status" value="1"/>
</dbReference>
<keyword evidence="3" id="KW-0804">Transcription</keyword>
<comment type="caution">
    <text evidence="5">The sequence shown here is derived from an EMBL/GenBank/DDBJ whole genome shotgun (WGS) entry which is preliminary data.</text>
</comment>
<dbReference type="GO" id="GO:0043200">
    <property type="term" value="P:response to amino acid"/>
    <property type="evidence" value="ECO:0007669"/>
    <property type="project" value="TreeGrafter"/>
</dbReference>
<dbReference type="GO" id="GO:0005829">
    <property type="term" value="C:cytosol"/>
    <property type="evidence" value="ECO:0007669"/>
    <property type="project" value="TreeGrafter"/>
</dbReference>
<keyword evidence="6" id="KW-1185">Reference proteome</keyword>
<dbReference type="InterPro" id="IPR000485">
    <property type="entry name" value="AsnC-type_HTH_dom"/>
</dbReference>
<evidence type="ECO:0000256" key="1">
    <source>
        <dbReference type="ARBA" id="ARBA00023015"/>
    </source>
</evidence>
<dbReference type="Pfam" id="PF13404">
    <property type="entry name" value="HTH_AsnC-type"/>
    <property type="match status" value="1"/>
</dbReference>
<evidence type="ECO:0000313" key="6">
    <source>
        <dbReference type="Proteomes" id="UP000467305"/>
    </source>
</evidence>
<evidence type="ECO:0000259" key="4">
    <source>
        <dbReference type="PROSITE" id="PS50956"/>
    </source>
</evidence>
<protein>
    <submittedName>
        <fullName evidence="5">Lrp/AsnC family transcriptional regulator</fullName>
    </submittedName>
</protein>
<dbReference type="Pfam" id="PF01037">
    <property type="entry name" value="AsnC_trans_reg"/>
    <property type="match status" value="1"/>
</dbReference>
<gene>
    <name evidence="5" type="ORF">F7018_15665</name>
</gene>
<dbReference type="PANTHER" id="PTHR30154:SF34">
    <property type="entry name" value="TRANSCRIPTIONAL REGULATOR AZLB"/>
    <property type="match status" value="1"/>
</dbReference>
<dbReference type="Gene3D" id="1.10.10.10">
    <property type="entry name" value="Winged helix-like DNA-binding domain superfamily/Winged helix DNA-binding domain"/>
    <property type="match status" value="1"/>
</dbReference>
<feature type="domain" description="HTH asnC-type" evidence="4">
    <location>
        <begin position="4"/>
        <end position="65"/>
    </location>
</feature>
<dbReference type="SUPFAM" id="SSF46785">
    <property type="entry name" value="Winged helix' DNA-binding domain"/>
    <property type="match status" value="1"/>
</dbReference>
<dbReference type="EMBL" id="WAAU01000030">
    <property type="protein sequence ID" value="KAB1154009.1"/>
    <property type="molecule type" value="Genomic_DNA"/>
</dbReference>